<evidence type="ECO:0000313" key="1">
    <source>
        <dbReference type="EMBL" id="EOT43409.1"/>
    </source>
</evidence>
<organism evidence="1 2">
    <name type="scientific">Enterococcus dispar ATCC 51266</name>
    <dbReference type="NCBI Taxonomy" id="1139219"/>
    <lineage>
        <taxon>Bacteria</taxon>
        <taxon>Bacillati</taxon>
        <taxon>Bacillota</taxon>
        <taxon>Bacilli</taxon>
        <taxon>Lactobacillales</taxon>
        <taxon>Enterococcaceae</taxon>
        <taxon>Enterococcus</taxon>
    </lineage>
</organism>
<dbReference type="EMBL" id="AHYR01000003">
    <property type="protein sequence ID" value="EOT43409.1"/>
    <property type="molecule type" value="Genomic_DNA"/>
</dbReference>
<dbReference type="STRING" id="44009.RV01_GL000110"/>
<dbReference type="OrthoDB" id="2325119at2"/>
<dbReference type="eggNOG" id="ENOG5030A88">
    <property type="taxonomic scope" value="Bacteria"/>
</dbReference>
<dbReference type="HOGENOM" id="CLU_2093692_0_0_9"/>
<dbReference type="PATRIC" id="fig|1139219.3.peg.731"/>
<sequence>MLDIQGSLKNLAWTIEYHFLHIKNQHEFMRAWAVQFELAYTDFRVTQMALQLAGNQMDLLKDFTAQYDAVYQYEMAFASNGLAEFNEKFGDQLPQYEQAQQTLRKTIDQIMSLQPDDPNNLI</sequence>
<gene>
    <name evidence="1" type="ORF">OMK_00764</name>
</gene>
<evidence type="ECO:0000313" key="2">
    <source>
        <dbReference type="Proteomes" id="UP000014127"/>
    </source>
</evidence>
<reference evidence="1 2" key="1">
    <citation type="submission" date="2013-03" db="EMBL/GenBank/DDBJ databases">
        <title>The Genome Sequence of Enterococcus dispar ATCC_51266 (Illumina only assembly).</title>
        <authorList>
            <consortium name="The Broad Institute Genomics Platform"/>
            <consortium name="The Broad Institute Genome Sequencing Center for Infectious Disease"/>
            <person name="Earl A."/>
            <person name="Russ C."/>
            <person name="Gilmore M."/>
            <person name="Surin D."/>
            <person name="Walker B."/>
            <person name="Young S."/>
            <person name="Zeng Q."/>
            <person name="Gargeya S."/>
            <person name="Fitzgerald M."/>
            <person name="Haas B."/>
            <person name="Abouelleil A."/>
            <person name="Allen A.W."/>
            <person name="Alvarado L."/>
            <person name="Arachchi H.M."/>
            <person name="Berlin A.M."/>
            <person name="Chapman S.B."/>
            <person name="Gainer-Dewar J."/>
            <person name="Goldberg J."/>
            <person name="Griggs A."/>
            <person name="Gujja S."/>
            <person name="Hansen M."/>
            <person name="Howarth C."/>
            <person name="Imamovic A."/>
            <person name="Ireland A."/>
            <person name="Larimer J."/>
            <person name="McCowan C."/>
            <person name="Murphy C."/>
            <person name="Pearson M."/>
            <person name="Poon T.W."/>
            <person name="Priest M."/>
            <person name="Roberts A."/>
            <person name="Saif S."/>
            <person name="Shea T."/>
            <person name="Sisk P."/>
            <person name="Sykes S."/>
            <person name="Wortman J."/>
            <person name="Nusbaum C."/>
            <person name="Birren B."/>
        </authorList>
    </citation>
    <scope>NUCLEOTIDE SEQUENCE [LARGE SCALE GENOMIC DNA]</scope>
    <source>
        <strain evidence="1 2">ATCC 51266</strain>
    </source>
</reference>
<proteinExistence type="predicted"/>
<protein>
    <submittedName>
        <fullName evidence="1">Uncharacterized protein</fullName>
    </submittedName>
</protein>
<name>S1NHC2_9ENTE</name>
<comment type="caution">
    <text evidence="1">The sequence shown here is derived from an EMBL/GenBank/DDBJ whole genome shotgun (WGS) entry which is preliminary data.</text>
</comment>
<accession>S1NHC2</accession>
<dbReference type="AlphaFoldDB" id="S1NHC2"/>
<keyword evidence="2" id="KW-1185">Reference proteome</keyword>
<dbReference type="RefSeq" id="WP_016171947.1">
    <property type="nucleotide sequence ID" value="NZ_ASWK01000001.1"/>
</dbReference>
<dbReference type="Proteomes" id="UP000014127">
    <property type="component" value="Unassembled WGS sequence"/>
</dbReference>